<dbReference type="InterPro" id="IPR011990">
    <property type="entry name" value="TPR-like_helical_dom_sf"/>
</dbReference>
<name>A0A381RXU1_9ZZZZ</name>
<dbReference type="AlphaFoldDB" id="A0A381RXU1"/>
<protein>
    <submittedName>
        <fullName evidence="3">Uncharacterized protein</fullName>
    </submittedName>
</protein>
<dbReference type="InterPro" id="IPR050498">
    <property type="entry name" value="Ycf3"/>
</dbReference>
<proteinExistence type="predicted"/>
<dbReference type="EMBL" id="UINC01002268">
    <property type="protein sequence ID" value="SUZ94807.1"/>
    <property type="molecule type" value="Genomic_DNA"/>
</dbReference>
<dbReference type="PROSITE" id="PS50005">
    <property type="entry name" value="TPR"/>
    <property type="match status" value="2"/>
</dbReference>
<keyword evidence="1" id="KW-0677">Repeat</keyword>
<dbReference type="SMART" id="SM00028">
    <property type="entry name" value="TPR"/>
    <property type="match status" value="3"/>
</dbReference>
<dbReference type="SUPFAM" id="SSF48452">
    <property type="entry name" value="TPR-like"/>
    <property type="match status" value="1"/>
</dbReference>
<dbReference type="PANTHER" id="PTHR44858">
    <property type="entry name" value="TETRATRICOPEPTIDE REPEAT PROTEIN 6"/>
    <property type="match status" value="1"/>
</dbReference>
<dbReference type="Pfam" id="PF13431">
    <property type="entry name" value="TPR_17"/>
    <property type="match status" value="1"/>
</dbReference>
<evidence type="ECO:0000256" key="2">
    <source>
        <dbReference type="ARBA" id="ARBA00022803"/>
    </source>
</evidence>
<evidence type="ECO:0000313" key="3">
    <source>
        <dbReference type="EMBL" id="SUZ94807.1"/>
    </source>
</evidence>
<accession>A0A381RXU1</accession>
<dbReference type="Gene3D" id="1.25.40.10">
    <property type="entry name" value="Tetratricopeptide repeat domain"/>
    <property type="match status" value="1"/>
</dbReference>
<dbReference type="PANTHER" id="PTHR44858:SF1">
    <property type="entry name" value="UDP-N-ACETYLGLUCOSAMINE--PEPTIDE N-ACETYLGLUCOSAMINYLTRANSFERASE SPINDLY-RELATED"/>
    <property type="match status" value="1"/>
</dbReference>
<dbReference type="Pfam" id="PF13174">
    <property type="entry name" value="TPR_6"/>
    <property type="match status" value="1"/>
</dbReference>
<gene>
    <name evidence="3" type="ORF">METZ01_LOCUS47661</name>
</gene>
<sequence length="181" mass="21328">MKFFKLIFLISCFFLNSAAADQLDSRLTELFDKLYIAESKNEINNLTHDIWKIWDETNDPKIEEDYHRGLEAMRIGDFVMSIDFFTRVIEKNPDFAEGWNKRATVYYILGQFDKSMIDINKTLLLEPRHFGAMDGMGLIFIQLQQYDKAIKIYDQMLEIFPHSADTLAKKKLMQEYISQSI</sequence>
<evidence type="ECO:0000256" key="1">
    <source>
        <dbReference type="ARBA" id="ARBA00022737"/>
    </source>
</evidence>
<keyword evidence="2" id="KW-0802">TPR repeat</keyword>
<reference evidence="3" key="1">
    <citation type="submission" date="2018-05" db="EMBL/GenBank/DDBJ databases">
        <authorList>
            <person name="Lanie J.A."/>
            <person name="Ng W.-L."/>
            <person name="Kazmierczak K.M."/>
            <person name="Andrzejewski T.M."/>
            <person name="Davidsen T.M."/>
            <person name="Wayne K.J."/>
            <person name="Tettelin H."/>
            <person name="Glass J.I."/>
            <person name="Rusch D."/>
            <person name="Podicherti R."/>
            <person name="Tsui H.-C.T."/>
            <person name="Winkler M.E."/>
        </authorList>
    </citation>
    <scope>NUCLEOTIDE SEQUENCE</scope>
</reference>
<organism evidence="3">
    <name type="scientific">marine metagenome</name>
    <dbReference type="NCBI Taxonomy" id="408172"/>
    <lineage>
        <taxon>unclassified sequences</taxon>
        <taxon>metagenomes</taxon>
        <taxon>ecological metagenomes</taxon>
    </lineage>
</organism>
<dbReference type="InterPro" id="IPR019734">
    <property type="entry name" value="TPR_rpt"/>
</dbReference>